<feature type="compositionally biased region" description="Basic and acidic residues" evidence="1">
    <location>
        <begin position="1"/>
        <end position="16"/>
    </location>
</feature>
<dbReference type="Proteomes" id="UP001219934">
    <property type="component" value="Unassembled WGS sequence"/>
</dbReference>
<feature type="region of interest" description="Disordered" evidence="1">
    <location>
        <begin position="1"/>
        <end position="71"/>
    </location>
</feature>
<gene>
    <name evidence="2" type="ORF">JOQ06_020003</name>
</gene>
<evidence type="ECO:0000313" key="3">
    <source>
        <dbReference type="Proteomes" id="UP001219934"/>
    </source>
</evidence>
<evidence type="ECO:0000313" key="2">
    <source>
        <dbReference type="EMBL" id="KAJ4948469.1"/>
    </source>
</evidence>
<protein>
    <submittedName>
        <fullName evidence="2">Uncharacterized protein</fullName>
    </submittedName>
</protein>
<keyword evidence="3" id="KW-1185">Reference proteome</keyword>
<dbReference type="AlphaFoldDB" id="A0AAD6FWI2"/>
<feature type="compositionally biased region" description="Low complexity" evidence="1">
    <location>
        <begin position="21"/>
        <end position="41"/>
    </location>
</feature>
<reference evidence="2" key="1">
    <citation type="submission" date="2022-11" db="EMBL/GenBank/DDBJ databases">
        <title>Chromosome-level genome of Pogonophryne albipinna.</title>
        <authorList>
            <person name="Jo E."/>
        </authorList>
    </citation>
    <scope>NUCLEOTIDE SEQUENCE</scope>
    <source>
        <strain evidence="2">SGF0006</strain>
        <tissue evidence="2">Muscle</tissue>
    </source>
</reference>
<organism evidence="2 3">
    <name type="scientific">Pogonophryne albipinna</name>
    <dbReference type="NCBI Taxonomy" id="1090488"/>
    <lineage>
        <taxon>Eukaryota</taxon>
        <taxon>Metazoa</taxon>
        <taxon>Chordata</taxon>
        <taxon>Craniata</taxon>
        <taxon>Vertebrata</taxon>
        <taxon>Euteleostomi</taxon>
        <taxon>Actinopterygii</taxon>
        <taxon>Neopterygii</taxon>
        <taxon>Teleostei</taxon>
        <taxon>Neoteleostei</taxon>
        <taxon>Acanthomorphata</taxon>
        <taxon>Eupercaria</taxon>
        <taxon>Perciformes</taxon>
        <taxon>Notothenioidei</taxon>
        <taxon>Pogonophryne</taxon>
    </lineage>
</organism>
<sequence length="71" mass="7572">MITRTRSSEREKERLKTGNRSATITVSAATTTTAASSDTLLLPPPPWVPPAAAMGTPHQSLQPPLCPWAMS</sequence>
<accession>A0AAD6FWI2</accession>
<evidence type="ECO:0000256" key="1">
    <source>
        <dbReference type="SAM" id="MobiDB-lite"/>
    </source>
</evidence>
<proteinExistence type="predicted"/>
<name>A0AAD6FWI2_9TELE</name>
<comment type="caution">
    <text evidence="2">The sequence shown here is derived from an EMBL/GenBank/DDBJ whole genome shotgun (WGS) entry which is preliminary data.</text>
</comment>
<dbReference type="EMBL" id="JAPTMU010000001">
    <property type="protein sequence ID" value="KAJ4948469.1"/>
    <property type="molecule type" value="Genomic_DNA"/>
</dbReference>